<dbReference type="STRING" id="366522.GCA_001548055_01577"/>
<comment type="function">
    <text evidence="1">May protect the nitrogenase Fe-Mo protein from oxidative damage.</text>
</comment>
<dbReference type="EMBL" id="DLUG01000038">
    <property type="protein sequence ID" value="DAB37137.1"/>
    <property type="molecule type" value="Genomic_DNA"/>
</dbReference>
<protein>
    <recommendedName>
        <fullName evidence="4">Nitrogenase-stabilizing/protective protein NifW</fullName>
    </recommendedName>
</protein>
<proteinExistence type="inferred from homology"/>
<organism evidence="6 7">
    <name type="scientific">Sulfurospirillum cavolei</name>
    <dbReference type="NCBI Taxonomy" id="366522"/>
    <lineage>
        <taxon>Bacteria</taxon>
        <taxon>Pseudomonadati</taxon>
        <taxon>Campylobacterota</taxon>
        <taxon>Epsilonproteobacteria</taxon>
        <taxon>Campylobacterales</taxon>
        <taxon>Sulfurospirillaceae</taxon>
        <taxon>Sulfurospirillum</taxon>
    </lineage>
</organism>
<accession>A0A2D3WEH4</accession>
<dbReference type="Proteomes" id="UP000231638">
    <property type="component" value="Unassembled WGS sequence"/>
</dbReference>
<dbReference type="Pfam" id="PF03206">
    <property type="entry name" value="NifW"/>
    <property type="match status" value="1"/>
</dbReference>
<name>A0A2D3WEH4_9BACT</name>
<comment type="similarity">
    <text evidence="2">Belongs to the NifW family.</text>
</comment>
<sequence>MRTLEQFYQLRAAEDYFDFFAIEYDEHIVHVKRFHIMKEYGTLIKKGFEFYKGDEKYLMDFLKFALMRVYMDYKHGHSPSAAEVWGMAEDGHAKGCASCTTSSQKGGSCDC</sequence>
<comment type="caution">
    <text evidence="6">The sequence shown here is derived from an EMBL/GenBank/DDBJ whole genome shotgun (WGS) entry which is preliminary data.</text>
</comment>
<dbReference type="GO" id="GO:0009399">
    <property type="term" value="P:nitrogen fixation"/>
    <property type="evidence" value="ECO:0007669"/>
    <property type="project" value="InterPro"/>
</dbReference>
<evidence type="ECO:0000256" key="4">
    <source>
        <dbReference type="ARBA" id="ARBA00016274"/>
    </source>
</evidence>
<evidence type="ECO:0000256" key="5">
    <source>
        <dbReference type="ARBA" id="ARBA00023231"/>
    </source>
</evidence>
<evidence type="ECO:0000256" key="3">
    <source>
        <dbReference type="ARBA" id="ARBA00011284"/>
    </source>
</evidence>
<reference evidence="6 7" key="1">
    <citation type="journal article" date="2017" name="Front. Microbiol.">
        <title>Comparative Genomic Analysis of the Class Epsilonproteobacteria and Proposed Reclassification to Epsilonbacteraeota (phyl. nov.).</title>
        <authorList>
            <person name="Waite D.W."/>
            <person name="Vanwonterghem I."/>
            <person name="Rinke C."/>
            <person name="Parks D.H."/>
            <person name="Zhang Y."/>
            <person name="Takai K."/>
            <person name="Sievert S.M."/>
            <person name="Simon J."/>
            <person name="Campbell B.J."/>
            <person name="Hanson T.E."/>
            <person name="Woyke T."/>
            <person name="Klotz M.G."/>
            <person name="Hugenholtz P."/>
        </authorList>
    </citation>
    <scope>NUCLEOTIDE SEQUENCE [LARGE SCALE GENOMIC DNA]</scope>
    <source>
        <strain evidence="6">UBA11420</strain>
    </source>
</reference>
<evidence type="ECO:0000256" key="2">
    <source>
        <dbReference type="ARBA" id="ARBA00008351"/>
    </source>
</evidence>
<dbReference type="InterPro" id="IPR004893">
    <property type="entry name" value="NifW"/>
</dbReference>
<evidence type="ECO:0000313" key="6">
    <source>
        <dbReference type="EMBL" id="DAB37137.1"/>
    </source>
</evidence>
<evidence type="ECO:0000313" key="7">
    <source>
        <dbReference type="Proteomes" id="UP000231638"/>
    </source>
</evidence>
<evidence type="ECO:0000256" key="1">
    <source>
        <dbReference type="ARBA" id="ARBA00002247"/>
    </source>
</evidence>
<dbReference type="AlphaFoldDB" id="A0A2D3WEH4"/>
<keyword evidence="5" id="KW-0535">Nitrogen fixation</keyword>
<comment type="subunit">
    <text evidence="3">Homotrimer; associates with NifD.</text>
</comment>
<gene>
    <name evidence="6" type="ORF">CFH80_01185</name>
</gene>